<keyword evidence="9" id="KW-1185">Reference proteome</keyword>
<dbReference type="EMBL" id="CAXHTB010000010">
    <property type="protein sequence ID" value="CAL0314324.1"/>
    <property type="molecule type" value="Genomic_DNA"/>
</dbReference>
<dbReference type="InterPro" id="IPR041844">
    <property type="entry name" value="Plantacyanin"/>
</dbReference>
<accession>A0AAV1WZ65</accession>
<reference evidence="8 9" key="1">
    <citation type="submission" date="2024-03" db="EMBL/GenBank/DDBJ databases">
        <authorList>
            <person name="Martinez-Hernandez J."/>
        </authorList>
    </citation>
    <scope>NUCLEOTIDE SEQUENCE [LARGE SCALE GENOMIC DNA]</scope>
</reference>
<keyword evidence="2" id="KW-0186">Copper</keyword>
<dbReference type="Proteomes" id="UP001497480">
    <property type="component" value="Unassembled WGS sequence"/>
</dbReference>
<dbReference type="InterPro" id="IPR039391">
    <property type="entry name" value="Phytocyanin-like"/>
</dbReference>
<keyword evidence="1" id="KW-0479">Metal-binding</keyword>
<keyword evidence="3" id="KW-1015">Disulfide bond</keyword>
<evidence type="ECO:0000256" key="3">
    <source>
        <dbReference type="ARBA" id="ARBA00023157"/>
    </source>
</evidence>
<keyword evidence="6" id="KW-0472">Membrane</keyword>
<dbReference type="PROSITE" id="PS00196">
    <property type="entry name" value="COPPER_BLUE"/>
    <property type="match status" value="1"/>
</dbReference>
<dbReference type="AlphaFoldDB" id="A0AAV1WZ65"/>
<organism evidence="8 9">
    <name type="scientific">Lupinus luteus</name>
    <name type="common">European yellow lupine</name>
    <dbReference type="NCBI Taxonomy" id="3873"/>
    <lineage>
        <taxon>Eukaryota</taxon>
        <taxon>Viridiplantae</taxon>
        <taxon>Streptophyta</taxon>
        <taxon>Embryophyta</taxon>
        <taxon>Tracheophyta</taxon>
        <taxon>Spermatophyta</taxon>
        <taxon>Magnoliopsida</taxon>
        <taxon>eudicotyledons</taxon>
        <taxon>Gunneridae</taxon>
        <taxon>Pentapetalae</taxon>
        <taxon>rosids</taxon>
        <taxon>fabids</taxon>
        <taxon>Fabales</taxon>
        <taxon>Fabaceae</taxon>
        <taxon>Papilionoideae</taxon>
        <taxon>50 kb inversion clade</taxon>
        <taxon>genistoids sensu lato</taxon>
        <taxon>core genistoids</taxon>
        <taxon>Genisteae</taxon>
        <taxon>Lupinus</taxon>
    </lineage>
</organism>
<evidence type="ECO:0000259" key="7">
    <source>
        <dbReference type="PROSITE" id="PS51485"/>
    </source>
</evidence>
<dbReference type="Gene3D" id="2.60.40.420">
    <property type="entry name" value="Cupredoxins - blue copper proteins"/>
    <property type="match status" value="1"/>
</dbReference>
<dbReference type="GO" id="GO:0005886">
    <property type="term" value="C:plasma membrane"/>
    <property type="evidence" value="ECO:0007669"/>
    <property type="project" value="TreeGrafter"/>
</dbReference>
<dbReference type="FunFam" id="2.60.40.420:FF:000013">
    <property type="entry name" value="basic blue protein-like"/>
    <property type="match status" value="1"/>
</dbReference>
<dbReference type="PANTHER" id="PTHR33021">
    <property type="entry name" value="BLUE COPPER PROTEIN"/>
    <property type="match status" value="1"/>
</dbReference>
<proteinExistence type="predicted"/>
<comment type="caution">
    <text evidence="8">The sequence shown here is derived from an EMBL/GenBank/DDBJ whole genome shotgun (WGS) entry which is preliminary data.</text>
</comment>
<dbReference type="SUPFAM" id="SSF49503">
    <property type="entry name" value="Cupredoxins"/>
    <property type="match status" value="1"/>
</dbReference>
<evidence type="ECO:0000256" key="2">
    <source>
        <dbReference type="ARBA" id="ARBA00023008"/>
    </source>
</evidence>
<dbReference type="PROSITE" id="PS51485">
    <property type="entry name" value="PHYTOCYANIN"/>
    <property type="match status" value="1"/>
</dbReference>
<protein>
    <recommendedName>
        <fullName evidence="4">Basic blue protein</fullName>
    </recommendedName>
    <alternativeName>
        <fullName evidence="5">Plantacyanin</fullName>
    </alternativeName>
</protein>
<dbReference type="GO" id="GO:0009055">
    <property type="term" value="F:electron transfer activity"/>
    <property type="evidence" value="ECO:0007669"/>
    <property type="project" value="InterPro"/>
</dbReference>
<dbReference type="GO" id="GO:0046872">
    <property type="term" value="F:metal ion binding"/>
    <property type="evidence" value="ECO:0007669"/>
    <property type="project" value="UniProtKB-KW"/>
</dbReference>
<evidence type="ECO:0000256" key="5">
    <source>
        <dbReference type="ARBA" id="ARBA00082491"/>
    </source>
</evidence>
<feature type="domain" description="Phytocyanin" evidence="7">
    <location>
        <begin position="30"/>
        <end position="124"/>
    </location>
</feature>
<evidence type="ECO:0000256" key="6">
    <source>
        <dbReference type="SAM" id="Phobius"/>
    </source>
</evidence>
<dbReference type="CDD" id="cd11013">
    <property type="entry name" value="Plantacyanin"/>
    <property type="match status" value="1"/>
</dbReference>
<keyword evidence="6" id="KW-1133">Transmembrane helix</keyword>
<dbReference type="PANTHER" id="PTHR33021:SF9">
    <property type="entry name" value="PUTATIVE, EXPRESSED-RELATED"/>
    <property type="match status" value="1"/>
</dbReference>
<dbReference type="InterPro" id="IPR028871">
    <property type="entry name" value="BlueCu_1_BS"/>
</dbReference>
<evidence type="ECO:0000313" key="8">
    <source>
        <dbReference type="EMBL" id="CAL0314324.1"/>
    </source>
</evidence>
<keyword evidence="6" id="KW-0812">Transmembrane</keyword>
<feature type="transmembrane region" description="Helical" evidence="6">
    <location>
        <begin position="6"/>
        <end position="24"/>
    </location>
</feature>
<sequence>MVQGRGNSAIIALMLLFCMLVFHFETTHATKFQVGDARGWDFGVSNWPSGKTFKAGDILVFNYNTAAHNVAIVNAADYKSCTASSGKVFRSGLEKFELKKGLNYFICSVPTHCQAGMKMVVLAL</sequence>
<dbReference type="InterPro" id="IPR008972">
    <property type="entry name" value="Cupredoxin"/>
</dbReference>
<dbReference type="Pfam" id="PF02298">
    <property type="entry name" value="Cu_bind_like"/>
    <property type="match status" value="1"/>
</dbReference>
<evidence type="ECO:0000256" key="4">
    <source>
        <dbReference type="ARBA" id="ARBA00071970"/>
    </source>
</evidence>
<evidence type="ECO:0000313" key="9">
    <source>
        <dbReference type="Proteomes" id="UP001497480"/>
    </source>
</evidence>
<dbReference type="InterPro" id="IPR003245">
    <property type="entry name" value="Phytocyanin_dom"/>
</dbReference>
<gene>
    <name evidence="8" type="ORF">LLUT_LOCUS15384</name>
</gene>
<evidence type="ECO:0000256" key="1">
    <source>
        <dbReference type="ARBA" id="ARBA00022723"/>
    </source>
</evidence>
<name>A0AAV1WZ65_LUPLU</name>